<dbReference type="InterPro" id="IPR026040">
    <property type="entry name" value="HyI-like"/>
</dbReference>
<dbReference type="EC" id="5.3.1.35" evidence="5"/>
<keyword evidence="6" id="KW-1185">Reference proteome</keyword>
<dbReference type="NCBIfam" id="NF043033">
    <property type="entry name" value="OxoTetrIsom"/>
    <property type="match status" value="1"/>
</dbReference>
<protein>
    <submittedName>
        <fullName evidence="5">2-oxo-tetronate isomerase</fullName>
        <ecNumber evidence="5">5.3.1.35</ecNumber>
    </submittedName>
</protein>
<keyword evidence="2" id="KW-0119">Carbohydrate metabolism</keyword>
<keyword evidence="1 3" id="KW-0413">Isomerase</keyword>
<dbReference type="Proteomes" id="UP001597492">
    <property type="component" value="Unassembled WGS sequence"/>
</dbReference>
<evidence type="ECO:0000313" key="5">
    <source>
        <dbReference type="EMBL" id="MFD2757636.1"/>
    </source>
</evidence>
<evidence type="ECO:0000256" key="1">
    <source>
        <dbReference type="ARBA" id="ARBA00023235"/>
    </source>
</evidence>
<evidence type="ECO:0000259" key="4">
    <source>
        <dbReference type="Pfam" id="PF01261"/>
    </source>
</evidence>
<feature type="domain" description="Xylose isomerase-like TIM barrel" evidence="4">
    <location>
        <begin position="21"/>
        <end position="255"/>
    </location>
</feature>
<comment type="caution">
    <text evidence="5">The sequence shown here is derived from an EMBL/GenBank/DDBJ whole genome shotgun (WGS) entry which is preliminary data.</text>
</comment>
<gene>
    <name evidence="5" type="primary">otnI</name>
    <name evidence="5" type="ORF">ACFSW7_04480</name>
</gene>
<dbReference type="InterPro" id="IPR013022">
    <property type="entry name" value="Xyl_isomerase-like_TIM-brl"/>
</dbReference>
<accession>A0ABW5UVC2</accession>
<dbReference type="PANTHER" id="PTHR43489:SF6">
    <property type="entry name" value="HYDROXYPYRUVATE ISOMERASE-RELATED"/>
    <property type="match status" value="1"/>
</dbReference>
<dbReference type="PIRSF" id="PIRSF006241">
    <property type="entry name" value="HyI"/>
    <property type="match status" value="1"/>
</dbReference>
<name>A0ABW5UVC2_9MICO</name>
<sequence>MPKFAANLSMMFTELDFLDRFAAAAEAGFKAVEYLFPYEWPAEQLRARLDEHGLTQALFNVYAGDWDAGERGLAALPGRDDEFRASITQALEYAEALDCPKLHLMSGRGVDVNDSDIRAHYVENVRWAAEQAAAAGRLLVLEPLNAYDNPGYYVPSVARAVELIDEIDRDNVRLQFDFYHAQLTDGDITNLLARVADRIGHVQLASVPARNEPDRGELCYPFVLEALDRTGYDGWVGCEYRPAAGTTEGLGWLDAYENWQGER</sequence>
<comment type="similarity">
    <text evidence="3">Belongs to the hyi family.</text>
</comment>
<dbReference type="InterPro" id="IPR050417">
    <property type="entry name" value="Sugar_Epim/Isomerase"/>
</dbReference>
<proteinExistence type="inferred from homology"/>
<dbReference type="Pfam" id="PF01261">
    <property type="entry name" value="AP_endonuc_2"/>
    <property type="match status" value="1"/>
</dbReference>
<dbReference type="Gene3D" id="3.20.20.150">
    <property type="entry name" value="Divalent-metal-dependent TIM barrel enzymes"/>
    <property type="match status" value="1"/>
</dbReference>
<reference evidence="6" key="1">
    <citation type="journal article" date="2019" name="Int. J. Syst. Evol. Microbiol.">
        <title>The Global Catalogue of Microorganisms (GCM) 10K type strain sequencing project: providing services to taxonomists for standard genome sequencing and annotation.</title>
        <authorList>
            <consortium name="The Broad Institute Genomics Platform"/>
            <consortium name="The Broad Institute Genome Sequencing Center for Infectious Disease"/>
            <person name="Wu L."/>
            <person name="Ma J."/>
        </authorList>
    </citation>
    <scope>NUCLEOTIDE SEQUENCE [LARGE SCALE GENOMIC DNA]</scope>
    <source>
        <strain evidence="6">TISTR 1514</strain>
    </source>
</reference>
<dbReference type="EMBL" id="JBHUNE010000003">
    <property type="protein sequence ID" value="MFD2757636.1"/>
    <property type="molecule type" value="Genomic_DNA"/>
</dbReference>
<evidence type="ECO:0000256" key="3">
    <source>
        <dbReference type="PIRNR" id="PIRNR006241"/>
    </source>
</evidence>
<dbReference type="GO" id="GO:0016853">
    <property type="term" value="F:isomerase activity"/>
    <property type="evidence" value="ECO:0007669"/>
    <property type="project" value="UniProtKB-KW"/>
</dbReference>
<dbReference type="SUPFAM" id="SSF51658">
    <property type="entry name" value="Xylose isomerase-like"/>
    <property type="match status" value="1"/>
</dbReference>
<dbReference type="PANTHER" id="PTHR43489">
    <property type="entry name" value="ISOMERASE"/>
    <property type="match status" value="1"/>
</dbReference>
<evidence type="ECO:0000313" key="6">
    <source>
        <dbReference type="Proteomes" id="UP001597492"/>
    </source>
</evidence>
<organism evidence="5 6">
    <name type="scientific">Gulosibacter faecalis</name>
    <dbReference type="NCBI Taxonomy" id="272240"/>
    <lineage>
        <taxon>Bacteria</taxon>
        <taxon>Bacillati</taxon>
        <taxon>Actinomycetota</taxon>
        <taxon>Actinomycetes</taxon>
        <taxon>Micrococcales</taxon>
        <taxon>Microbacteriaceae</taxon>
        <taxon>Gulosibacter</taxon>
    </lineage>
</organism>
<dbReference type="InterPro" id="IPR053398">
    <property type="entry name" value="HPT_OtnI_isomerases"/>
</dbReference>
<dbReference type="InterPro" id="IPR036237">
    <property type="entry name" value="Xyl_isomerase-like_sf"/>
</dbReference>
<evidence type="ECO:0000256" key="2">
    <source>
        <dbReference type="ARBA" id="ARBA00023277"/>
    </source>
</evidence>
<dbReference type="RefSeq" id="WP_019618371.1">
    <property type="nucleotide sequence ID" value="NZ_JBHUNE010000003.1"/>
</dbReference>